<feature type="domain" description="Major facilitator superfamily (MFS) profile" evidence="9">
    <location>
        <begin position="236"/>
        <end position="425"/>
    </location>
</feature>
<dbReference type="InterPro" id="IPR036259">
    <property type="entry name" value="MFS_trans_sf"/>
</dbReference>
<dbReference type="EMBL" id="HG793137">
    <property type="protein sequence ID" value="CRL20220.1"/>
    <property type="molecule type" value="Genomic_DNA"/>
</dbReference>
<feature type="compositionally biased region" description="Polar residues" evidence="7">
    <location>
        <begin position="15"/>
        <end position="25"/>
    </location>
</feature>
<dbReference type="AlphaFoldDB" id="A0A0G4P1M7"/>
<dbReference type="GO" id="GO:0016020">
    <property type="term" value="C:membrane"/>
    <property type="evidence" value="ECO:0007669"/>
    <property type="project" value="UniProtKB-SubCell"/>
</dbReference>
<accession>A0A0G4P1M7</accession>
<keyword evidence="3" id="KW-0813">Transport</keyword>
<feature type="transmembrane region" description="Helical" evidence="8">
    <location>
        <begin position="302"/>
        <end position="321"/>
    </location>
</feature>
<feature type="transmembrane region" description="Helical" evidence="8">
    <location>
        <begin position="271"/>
        <end position="290"/>
    </location>
</feature>
<keyword evidence="11" id="KW-1185">Reference proteome</keyword>
<dbReference type="Pfam" id="PF07690">
    <property type="entry name" value="MFS_1"/>
    <property type="match status" value="1"/>
</dbReference>
<keyword evidence="6 8" id="KW-0472">Membrane</keyword>
<dbReference type="InterPro" id="IPR050327">
    <property type="entry name" value="Proton-linked_MCT"/>
</dbReference>
<feature type="transmembrane region" description="Helical" evidence="8">
    <location>
        <begin position="396"/>
        <end position="416"/>
    </location>
</feature>
<dbReference type="InterPro" id="IPR020846">
    <property type="entry name" value="MFS_dom"/>
</dbReference>
<keyword evidence="4 8" id="KW-0812">Transmembrane</keyword>
<dbReference type="Proteomes" id="UP000053732">
    <property type="component" value="Unassembled WGS sequence"/>
</dbReference>
<sequence length="425" mass="45415">MSTDGTLTETHDPSLINSTNSPDSENGTHKEVIPEWKKSKAPDGGLAAWSVVLGSWCVLFCTFGWINSVGVFQNYYESTLLSQYSASTIAWIPSLQIFFMYAMGPVSGHLYDNYGPRYSVLFGSLLHVFGLMMCSISTKYYQILLSQGVCSAIGVSIIFQPTYGLMSTGSSVGGVIFPIMIQQLIPEVGFAWAMRAGAFVILFLLTTANLTIRSRLPPSPRPVSRAALTQPLKETKMLLVIAGFTLLTFGVYIPIDYLVVEGLSSGISTNLSQYLLAILNAGSFFGRLGAGMIADQIGTYNVFAVVCYLAGIFILAIWIPATGAAGTIVFAVLFGCCSGAYVSLAAALVVKISPLPQIGYRVGLIFLFASIGGLTTNPIDGAILSHDNGTYLGMKVFAGVLLLAGTTCVFGTRLLYTGLKLVAKF</sequence>
<evidence type="ECO:0000256" key="3">
    <source>
        <dbReference type="ARBA" id="ARBA00022448"/>
    </source>
</evidence>
<organism evidence="10 11">
    <name type="scientific">Penicillium camemberti (strain FM 013)</name>
    <dbReference type="NCBI Taxonomy" id="1429867"/>
    <lineage>
        <taxon>Eukaryota</taxon>
        <taxon>Fungi</taxon>
        <taxon>Dikarya</taxon>
        <taxon>Ascomycota</taxon>
        <taxon>Pezizomycotina</taxon>
        <taxon>Eurotiomycetes</taxon>
        <taxon>Eurotiomycetidae</taxon>
        <taxon>Eurotiales</taxon>
        <taxon>Aspergillaceae</taxon>
        <taxon>Penicillium</taxon>
    </lineage>
</organism>
<dbReference type="PANTHER" id="PTHR11360">
    <property type="entry name" value="MONOCARBOXYLATE TRANSPORTER"/>
    <property type="match status" value="1"/>
</dbReference>
<feature type="transmembrane region" description="Helical" evidence="8">
    <location>
        <begin position="362"/>
        <end position="384"/>
    </location>
</feature>
<comment type="similarity">
    <text evidence="2">Belongs to the major facilitator superfamily. Monocarboxylate porter (TC 2.A.1.13) family.</text>
</comment>
<feature type="transmembrane region" description="Helical" evidence="8">
    <location>
        <begin position="46"/>
        <end position="72"/>
    </location>
</feature>
<feature type="transmembrane region" description="Helical" evidence="8">
    <location>
        <begin position="190"/>
        <end position="212"/>
    </location>
</feature>
<feature type="transmembrane region" description="Helical" evidence="8">
    <location>
        <begin position="116"/>
        <end position="136"/>
    </location>
</feature>
<feature type="transmembrane region" description="Helical" evidence="8">
    <location>
        <begin position="84"/>
        <end position="104"/>
    </location>
</feature>
<gene>
    <name evidence="10" type="ORF">PCAMFM013_S004g000160</name>
</gene>
<evidence type="ECO:0000256" key="1">
    <source>
        <dbReference type="ARBA" id="ARBA00004141"/>
    </source>
</evidence>
<keyword evidence="5 8" id="KW-1133">Transmembrane helix</keyword>
<proteinExistence type="inferred from homology"/>
<dbReference type="SUPFAM" id="SSF103473">
    <property type="entry name" value="MFS general substrate transporter"/>
    <property type="match status" value="1"/>
</dbReference>
<dbReference type="Gene3D" id="1.20.1250.20">
    <property type="entry name" value="MFS general substrate transporter like domains"/>
    <property type="match status" value="1"/>
</dbReference>
<evidence type="ECO:0000256" key="5">
    <source>
        <dbReference type="ARBA" id="ARBA00022989"/>
    </source>
</evidence>
<evidence type="ECO:0000313" key="11">
    <source>
        <dbReference type="Proteomes" id="UP000053732"/>
    </source>
</evidence>
<feature type="transmembrane region" description="Helical" evidence="8">
    <location>
        <begin position="143"/>
        <end position="163"/>
    </location>
</feature>
<feature type="transmembrane region" description="Helical" evidence="8">
    <location>
        <begin position="327"/>
        <end position="350"/>
    </location>
</feature>
<evidence type="ECO:0000256" key="8">
    <source>
        <dbReference type="SAM" id="Phobius"/>
    </source>
</evidence>
<dbReference type="PROSITE" id="PS50850">
    <property type="entry name" value="MFS"/>
    <property type="match status" value="1"/>
</dbReference>
<evidence type="ECO:0000313" key="10">
    <source>
        <dbReference type="EMBL" id="CRL20220.1"/>
    </source>
</evidence>
<evidence type="ECO:0000256" key="4">
    <source>
        <dbReference type="ARBA" id="ARBA00022692"/>
    </source>
</evidence>
<dbReference type="PANTHER" id="PTHR11360:SF224">
    <property type="entry name" value="MAJOR FACILITATOR SUPERFAMILY (MFS) PROFILE DOMAIN-CONTAINING PROTEIN-RELATED"/>
    <property type="match status" value="1"/>
</dbReference>
<evidence type="ECO:0000256" key="7">
    <source>
        <dbReference type="SAM" id="MobiDB-lite"/>
    </source>
</evidence>
<reference evidence="10 11" key="1">
    <citation type="journal article" date="2014" name="Nat. Commun.">
        <title>Multiple recent horizontal transfers of a large genomic region in cheese making fungi.</title>
        <authorList>
            <person name="Cheeseman K."/>
            <person name="Ropars J."/>
            <person name="Renault P."/>
            <person name="Dupont J."/>
            <person name="Gouzy J."/>
            <person name="Branca A."/>
            <person name="Abraham A.L."/>
            <person name="Ceppi M."/>
            <person name="Conseiller E."/>
            <person name="Debuchy R."/>
            <person name="Malagnac F."/>
            <person name="Goarin A."/>
            <person name="Silar P."/>
            <person name="Lacoste S."/>
            <person name="Sallet E."/>
            <person name="Bensimon A."/>
            <person name="Giraud T."/>
            <person name="Brygoo Y."/>
        </authorList>
    </citation>
    <scope>NUCLEOTIDE SEQUENCE [LARGE SCALE GENOMIC DNA]</scope>
    <source>
        <strain evidence="11">FM 013</strain>
    </source>
</reference>
<comment type="subcellular location">
    <subcellularLocation>
        <location evidence="1">Membrane</location>
        <topology evidence="1">Multi-pass membrane protein</topology>
    </subcellularLocation>
</comment>
<dbReference type="GO" id="GO:0022857">
    <property type="term" value="F:transmembrane transporter activity"/>
    <property type="evidence" value="ECO:0007669"/>
    <property type="project" value="InterPro"/>
</dbReference>
<protein>
    <submittedName>
        <fullName evidence="10">Major facilitator superfamily, general substrate transporter</fullName>
    </submittedName>
</protein>
<evidence type="ECO:0000256" key="6">
    <source>
        <dbReference type="ARBA" id="ARBA00023136"/>
    </source>
</evidence>
<feature type="region of interest" description="Disordered" evidence="7">
    <location>
        <begin position="1"/>
        <end position="31"/>
    </location>
</feature>
<name>A0A0G4P1M7_PENC3</name>
<dbReference type="InterPro" id="IPR011701">
    <property type="entry name" value="MFS"/>
</dbReference>
<feature type="transmembrane region" description="Helical" evidence="8">
    <location>
        <begin position="238"/>
        <end position="259"/>
    </location>
</feature>
<evidence type="ECO:0000256" key="2">
    <source>
        <dbReference type="ARBA" id="ARBA00006727"/>
    </source>
</evidence>
<evidence type="ECO:0000259" key="9">
    <source>
        <dbReference type="PROSITE" id="PS50850"/>
    </source>
</evidence>